<dbReference type="Gene3D" id="3.40.50.720">
    <property type="entry name" value="NAD(P)-binding Rossmann-like Domain"/>
    <property type="match status" value="1"/>
</dbReference>
<gene>
    <name evidence="3" type="ORF">SDC9_212307</name>
</gene>
<dbReference type="InterPro" id="IPR017476">
    <property type="entry name" value="UDP-Glc/GDP-Man"/>
</dbReference>
<organism evidence="3">
    <name type="scientific">bioreactor metagenome</name>
    <dbReference type="NCBI Taxonomy" id="1076179"/>
    <lineage>
        <taxon>unclassified sequences</taxon>
        <taxon>metagenomes</taxon>
        <taxon>ecological metagenomes</taxon>
    </lineage>
</organism>
<dbReference type="GO" id="GO:0016616">
    <property type="term" value="F:oxidoreductase activity, acting on the CH-OH group of donors, NAD or NADP as acceptor"/>
    <property type="evidence" value="ECO:0007669"/>
    <property type="project" value="InterPro"/>
</dbReference>
<dbReference type="InterPro" id="IPR028359">
    <property type="entry name" value="UDP_ManNAc/GlcNAc_DH"/>
</dbReference>
<dbReference type="GO" id="GO:0016628">
    <property type="term" value="F:oxidoreductase activity, acting on the CH-CH group of donors, NAD or NADP as acceptor"/>
    <property type="evidence" value="ECO:0007669"/>
    <property type="project" value="InterPro"/>
</dbReference>
<proteinExistence type="inferred from homology"/>
<dbReference type="GO" id="GO:0051287">
    <property type="term" value="F:NAD binding"/>
    <property type="evidence" value="ECO:0007669"/>
    <property type="project" value="InterPro"/>
</dbReference>
<dbReference type="PANTHER" id="PTHR43491">
    <property type="entry name" value="UDP-N-ACETYL-D-MANNOSAMINE DEHYDROGENASE"/>
    <property type="match status" value="1"/>
</dbReference>
<dbReference type="Pfam" id="PF03720">
    <property type="entry name" value="UDPG_MGDP_dh_C"/>
    <property type="match status" value="1"/>
</dbReference>
<dbReference type="EMBL" id="VSSQ01145557">
    <property type="protein sequence ID" value="MPN64532.1"/>
    <property type="molecule type" value="Genomic_DNA"/>
</dbReference>
<accession>A0A645JMK7</accession>
<comment type="similarity">
    <text evidence="1">Belongs to the UDP-glucose/GDP-mannose dehydrogenase family.</text>
</comment>
<dbReference type="InterPro" id="IPR036220">
    <property type="entry name" value="UDP-Glc/GDP-Man_DH_C_sf"/>
</dbReference>
<evidence type="ECO:0000256" key="1">
    <source>
        <dbReference type="ARBA" id="ARBA00006601"/>
    </source>
</evidence>
<dbReference type="SMART" id="SM00984">
    <property type="entry name" value="UDPG_MGDP_dh_C"/>
    <property type="match status" value="1"/>
</dbReference>
<comment type="caution">
    <text evidence="3">The sequence shown here is derived from an EMBL/GenBank/DDBJ whole genome shotgun (WGS) entry which is preliminary data.</text>
</comment>
<evidence type="ECO:0000313" key="3">
    <source>
        <dbReference type="EMBL" id="MPN64532.1"/>
    </source>
</evidence>
<dbReference type="InterPro" id="IPR014027">
    <property type="entry name" value="UDP-Glc/GDP-Man_DH_C"/>
</dbReference>
<evidence type="ECO:0000259" key="2">
    <source>
        <dbReference type="SMART" id="SM00984"/>
    </source>
</evidence>
<protein>
    <recommendedName>
        <fullName evidence="2">UDP-glucose/GDP-mannose dehydrogenase C-terminal domain-containing protein</fullName>
    </recommendedName>
</protein>
<dbReference type="PANTHER" id="PTHR43491:SF2">
    <property type="entry name" value="UDP-N-ACETYL-D-MANNOSAMINE DEHYDROGENASE"/>
    <property type="match status" value="1"/>
</dbReference>
<feature type="domain" description="UDP-glucose/GDP-mannose dehydrogenase C-terminal" evidence="2">
    <location>
        <begin position="14"/>
        <end position="112"/>
    </location>
</feature>
<sequence length="119" mass="13490">MIRRNILINGAEVLVLGITFKENCNDVRNSHAVDVVRGLEEFGCRVTVCDPWADGEEVRREYGIESVGRIPDGMKYDAIVLTVAHREFTDLDPAEYRKDNAVVFDIKGLWPRTLVDGRL</sequence>
<dbReference type="PIRSF" id="PIRSF500136">
    <property type="entry name" value="UDP_ManNAc_DH"/>
    <property type="match status" value="1"/>
</dbReference>
<name>A0A645JMK7_9ZZZZ</name>
<dbReference type="PIRSF" id="PIRSF000124">
    <property type="entry name" value="UDPglc_GDPman_dh"/>
    <property type="match status" value="1"/>
</dbReference>
<dbReference type="SUPFAM" id="SSF52413">
    <property type="entry name" value="UDP-glucose/GDP-mannose dehydrogenase C-terminal domain"/>
    <property type="match status" value="1"/>
</dbReference>
<reference evidence="3" key="1">
    <citation type="submission" date="2019-08" db="EMBL/GenBank/DDBJ databases">
        <authorList>
            <person name="Kucharzyk K."/>
            <person name="Murdoch R.W."/>
            <person name="Higgins S."/>
            <person name="Loffler F."/>
        </authorList>
    </citation>
    <scope>NUCLEOTIDE SEQUENCE</scope>
</reference>
<dbReference type="GO" id="GO:0000271">
    <property type="term" value="P:polysaccharide biosynthetic process"/>
    <property type="evidence" value="ECO:0007669"/>
    <property type="project" value="InterPro"/>
</dbReference>
<dbReference type="AlphaFoldDB" id="A0A645JMK7"/>